<sequence length="401" mass="42926">MAHARRNIVLGLIGAGVVGGLLFLTFRPEPIPVDLHTVETGKFEITVDVDGTTRVAEIFEVSTPISGMAMRSPVRVGDPVVAGETVVSRVEPSAPGLLDARTRLQAEAAVREAEATLSVAQTGLAEALEVHSYARLKFERTNTLAKRGVVSASRLEDIQQQLAVTEAALEAERARIDQAKSGLQRARAALVEAEPGNGAEVCCVPIVAPADGVVLEIDHVSARPVTAGQRLLTIGDAAQIELVADLLSSDAVRLPDNARARVERWGGEPLEARLSRIEPAGRTKVSALGIEEQRVDAVFDLLAPPETREQLGHGFAAYLRVVIHEEENAVLVPLSATFRVDDDWAVFKADGDRVSRVPIELGRRNARFAVAISGLSPGDRVVEHPREDLTDGALIVPRTAL</sequence>
<proteinExistence type="predicted"/>
<evidence type="ECO:0000313" key="4">
    <source>
        <dbReference type="EMBL" id="OXT02118.1"/>
    </source>
</evidence>
<dbReference type="GO" id="GO:1990961">
    <property type="term" value="P:xenobiotic detoxification by transmembrane export across the plasma membrane"/>
    <property type="evidence" value="ECO:0007669"/>
    <property type="project" value="InterPro"/>
</dbReference>
<dbReference type="Gene3D" id="2.40.420.20">
    <property type="match status" value="1"/>
</dbReference>
<keyword evidence="1 2" id="KW-0175">Coiled coil</keyword>
<dbReference type="GO" id="GO:0019898">
    <property type="term" value="C:extrinsic component of membrane"/>
    <property type="evidence" value="ECO:0007669"/>
    <property type="project" value="InterPro"/>
</dbReference>
<dbReference type="RefSeq" id="WP_094076079.1">
    <property type="nucleotide sequence ID" value="NZ_NBYO01000001.1"/>
</dbReference>
<name>A0A231V1R1_9HYPH</name>
<accession>A0A231V1R1</accession>
<reference evidence="5" key="1">
    <citation type="journal article" date="2017" name="Int. J. Syst. Evol. Microbiol.">
        <title>Notoacmeibacter marinus gen. nov., sp. nov., isolated from the gut of a limpet and proposal of Notoacmeibacteraceae fam. nov. in the order Rhizobiales of the class Alphaproteobacteria.</title>
        <authorList>
            <person name="Huang Z."/>
            <person name="Guo F."/>
            <person name="Lai Q."/>
        </authorList>
    </citation>
    <scope>NUCLEOTIDE SEQUENCE [LARGE SCALE GENOMIC DNA]</scope>
    <source>
        <strain evidence="5">XMTR2A4</strain>
    </source>
</reference>
<gene>
    <name evidence="4" type="ORF">B7H23_04120</name>
</gene>
<dbReference type="GO" id="GO:1990281">
    <property type="term" value="C:efflux pump complex"/>
    <property type="evidence" value="ECO:0007669"/>
    <property type="project" value="TreeGrafter"/>
</dbReference>
<dbReference type="InterPro" id="IPR030190">
    <property type="entry name" value="MacA_alpha-hairpin_sf"/>
</dbReference>
<dbReference type="GO" id="GO:0015562">
    <property type="term" value="F:efflux transmembrane transporter activity"/>
    <property type="evidence" value="ECO:0007669"/>
    <property type="project" value="TreeGrafter"/>
</dbReference>
<feature type="coiled-coil region" evidence="2">
    <location>
        <begin position="155"/>
        <end position="189"/>
    </location>
</feature>
<keyword evidence="3" id="KW-0812">Transmembrane</keyword>
<keyword evidence="5" id="KW-1185">Reference proteome</keyword>
<dbReference type="EMBL" id="NBYO01000001">
    <property type="protein sequence ID" value="OXT02118.1"/>
    <property type="molecule type" value="Genomic_DNA"/>
</dbReference>
<dbReference type="GO" id="GO:1990195">
    <property type="term" value="C:macrolide transmembrane transporter complex"/>
    <property type="evidence" value="ECO:0007669"/>
    <property type="project" value="InterPro"/>
</dbReference>
<protein>
    <submittedName>
        <fullName evidence="4">RND transporter</fullName>
    </submittedName>
</protein>
<organism evidence="4 5">
    <name type="scientific">Notoacmeibacter marinus</name>
    <dbReference type="NCBI Taxonomy" id="1876515"/>
    <lineage>
        <taxon>Bacteria</taxon>
        <taxon>Pseudomonadati</taxon>
        <taxon>Pseudomonadota</taxon>
        <taxon>Alphaproteobacteria</taxon>
        <taxon>Hyphomicrobiales</taxon>
        <taxon>Notoacmeibacteraceae</taxon>
        <taxon>Notoacmeibacter</taxon>
    </lineage>
</organism>
<evidence type="ECO:0000256" key="2">
    <source>
        <dbReference type="SAM" id="Coils"/>
    </source>
</evidence>
<keyword evidence="3" id="KW-1133">Transmembrane helix</keyword>
<feature type="transmembrane region" description="Helical" evidence="3">
    <location>
        <begin position="7"/>
        <end position="26"/>
    </location>
</feature>
<keyword evidence="3" id="KW-0472">Membrane</keyword>
<dbReference type="GO" id="GO:0030313">
    <property type="term" value="C:cell envelope"/>
    <property type="evidence" value="ECO:0007669"/>
    <property type="project" value="UniProtKB-SubCell"/>
</dbReference>
<dbReference type="Proteomes" id="UP000215405">
    <property type="component" value="Unassembled WGS sequence"/>
</dbReference>
<evidence type="ECO:0000256" key="3">
    <source>
        <dbReference type="SAM" id="Phobius"/>
    </source>
</evidence>
<evidence type="ECO:0000256" key="1">
    <source>
        <dbReference type="ARBA" id="ARBA00023054"/>
    </source>
</evidence>
<dbReference type="PANTHER" id="PTHR30469">
    <property type="entry name" value="MULTIDRUG RESISTANCE PROTEIN MDTA"/>
    <property type="match status" value="1"/>
</dbReference>
<dbReference type="Gene3D" id="6.10.140.1990">
    <property type="match status" value="1"/>
</dbReference>
<comment type="caution">
    <text evidence="4">The sequence shown here is derived from an EMBL/GenBank/DDBJ whole genome shotgun (WGS) entry which is preliminary data.</text>
</comment>
<dbReference type="PANTHER" id="PTHR30469:SF15">
    <property type="entry name" value="HLYD FAMILY OF SECRETION PROTEINS"/>
    <property type="match status" value="1"/>
</dbReference>
<dbReference type="AlphaFoldDB" id="A0A231V1R1"/>
<evidence type="ECO:0000313" key="5">
    <source>
        <dbReference type="Proteomes" id="UP000215405"/>
    </source>
</evidence>